<dbReference type="Proteomes" id="UP000032679">
    <property type="component" value="Unassembled WGS sequence"/>
</dbReference>
<dbReference type="EMBL" id="BALE01000059">
    <property type="protein sequence ID" value="GAN55789.1"/>
    <property type="molecule type" value="Genomic_DNA"/>
</dbReference>
<evidence type="ECO:0000313" key="1">
    <source>
        <dbReference type="EMBL" id="GAN55789.1"/>
    </source>
</evidence>
<sequence length="107" mass="11822">MRRDKMLTHDLAVSIGGLILTIGLLFAARPLIRRLGPMHRANAPHRLSIAATLPLDRTRKLTLVQVDGHHALILTGGASDQLFPWPAPDNMFRNAMTDATTHREDIA</sequence>
<evidence type="ECO:0008006" key="3">
    <source>
        <dbReference type="Google" id="ProtNLM"/>
    </source>
</evidence>
<accession>A0A0D6MQ39</accession>
<organism evidence="1 2">
    <name type="scientific">Tanticharoenia sakaeratensis NBRC 103193</name>
    <dbReference type="NCBI Taxonomy" id="1231623"/>
    <lineage>
        <taxon>Bacteria</taxon>
        <taxon>Pseudomonadati</taxon>
        <taxon>Pseudomonadota</taxon>
        <taxon>Alphaproteobacteria</taxon>
        <taxon>Acetobacterales</taxon>
        <taxon>Acetobacteraceae</taxon>
        <taxon>Tanticharoenia</taxon>
    </lineage>
</organism>
<dbReference type="STRING" id="1231623.Tasa_059_005"/>
<proteinExistence type="predicted"/>
<evidence type="ECO:0000313" key="2">
    <source>
        <dbReference type="Proteomes" id="UP000032679"/>
    </source>
</evidence>
<comment type="caution">
    <text evidence="1">The sequence shown here is derived from an EMBL/GenBank/DDBJ whole genome shotgun (WGS) entry which is preliminary data.</text>
</comment>
<gene>
    <name evidence="1" type="ORF">Tasa_059_005</name>
</gene>
<protein>
    <recommendedName>
        <fullName evidence="3">Flagellar biosynthesis protein FliO</fullName>
    </recommendedName>
</protein>
<reference evidence="1 2" key="1">
    <citation type="submission" date="2012-10" db="EMBL/GenBank/DDBJ databases">
        <title>Genome sequencing of Tanticharoenia sakaeratensis NBRC 103193.</title>
        <authorList>
            <person name="Azuma Y."/>
            <person name="Hadano H."/>
            <person name="Hirakawa H."/>
            <person name="Matsushita K."/>
        </authorList>
    </citation>
    <scope>NUCLEOTIDE SEQUENCE [LARGE SCALE GENOMIC DNA]</scope>
    <source>
        <strain evidence="1 2">NBRC 103193</strain>
    </source>
</reference>
<keyword evidence="2" id="KW-1185">Reference proteome</keyword>
<name>A0A0D6MQ39_9PROT</name>
<dbReference type="AlphaFoldDB" id="A0A0D6MQ39"/>